<sequence>MSQKNRMYFLVEAWIGKRLAILKSKTDALHFGIVGSSLNSSPTKASTGSASLGCFRGFYRDHTPILTLELVRIGLLEAHGEQRRETTSCSRQETFREASNGANAEKLQTFTMNEVP</sequence>
<feature type="non-terminal residue" evidence="2">
    <location>
        <position position="116"/>
    </location>
</feature>
<gene>
    <name evidence="2" type="ORF">Taro_000584</name>
</gene>
<accession>A0A843TFM1</accession>
<protein>
    <submittedName>
        <fullName evidence="2">Uncharacterized protein</fullName>
    </submittedName>
</protein>
<proteinExistence type="predicted"/>
<evidence type="ECO:0000313" key="3">
    <source>
        <dbReference type="Proteomes" id="UP000652761"/>
    </source>
</evidence>
<evidence type="ECO:0000256" key="1">
    <source>
        <dbReference type="SAM" id="MobiDB-lite"/>
    </source>
</evidence>
<name>A0A843TFM1_COLES</name>
<feature type="region of interest" description="Disordered" evidence="1">
    <location>
        <begin position="82"/>
        <end position="116"/>
    </location>
</feature>
<dbReference type="Proteomes" id="UP000652761">
    <property type="component" value="Unassembled WGS sequence"/>
</dbReference>
<dbReference type="AlphaFoldDB" id="A0A843TFM1"/>
<organism evidence="2 3">
    <name type="scientific">Colocasia esculenta</name>
    <name type="common">Wild taro</name>
    <name type="synonym">Arum esculentum</name>
    <dbReference type="NCBI Taxonomy" id="4460"/>
    <lineage>
        <taxon>Eukaryota</taxon>
        <taxon>Viridiplantae</taxon>
        <taxon>Streptophyta</taxon>
        <taxon>Embryophyta</taxon>
        <taxon>Tracheophyta</taxon>
        <taxon>Spermatophyta</taxon>
        <taxon>Magnoliopsida</taxon>
        <taxon>Liliopsida</taxon>
        <taxon>Araceae</taxon>
        <taxon>Aroideae</taxon>
        <taxon>Colocasieae</taxon>
        <taxon>Colocasia</taxon>
    </lineage>
</organism>
<reference evidence="2" key="1">
    <citation type="submission" date="2017-07" db="EMBL/GenBank/DDBJ databases">
        <title>Taro Niue Genome Assembly and Annotation.</title>
        <authorList>
            <person name="Atibalentja N."/>
            <person name="Keating K."/>
            <person name="Fields C.J."/>
        </authorList>
    </citation>
    <scope>NUCLEOTIDE SEQUENCE</scope>
    <source>
        <strain evidence="2">Niue_2</strain>
        <tissue evidence="2">Leaf</tissue>
    </source>
</reference>
<comment type="caution">
    <text evidence="2">The sequence shown here is derived from an EMBL/GenBank/DDBJ whole genome shotgun (WGS) entry which is preliminary data.</text>
</comment>
<evidence type="ECO:0000313" key="2">
    <source>
        <dbReference type="EMBL" id="MQL68303.1"/>
    </source>
</evidence>
<feature type="compositionally biased region" description="Polar residues" evidence="1">
    <location>
        <begin position="100"/>
        <end position="116"/>
    </location>
</feature>
<dbReference type="EMBL" id="NMUH01000011">
    <property type="protein sequence ID" value="MQL68303.1"/>
    <property type="molecule type" value="Genomic_DNA"/>
</dbReference>
<keyword evidence="3" id="KW-1185">Reference proteome</keyword>